<evidence type="ECO:0000256" key="6">
    <source>
        <dbReference type="ARBA" id="ARBA00022833"/>
    </source>
</evidence>
<dbReference type="GO" id="GO:0005634">
    <property type="term" value="C:nucleus"/>
    <property type="evidence" value="ECO:0007669"/>
    <property type="project" value="UniProtKB-SubCell"/>
</dbReference>
<comment type="similarity">
    <text evidence="9">Belongs to the pacC/RIM101 family.</text>
</comment>
<evidence type="ECO:0000313" key="16">
    <source>
        <dbReference type="Proteomes" id="UP000053958"/>
    </source>
</evidence>
<evidence type="ECO:0000256" key="2">
    <source>
        <dbReference type="ARBA" id="ARBA00022491"/>
    </source>
</evidence>
<accession>A0A0F4YNH5</accession>
<keyword evidence="7" id="KW-0010">Activator</keyword>
<evidence type="ECO:0000256" key="11">
    <source>
        <dbReference type="ARBA" id="ARBA00059033"/>
    </source>
</evidence>
<dbReference type="OrthoDB" id="6155966at2759"/>
<keyword evidence="6" id="KW-0862">Zinc</keyword>
<dbReference type="GO" id="GO:0045944">
    <property type="term" value="P:positive regulation of transcription by RNA polymerase II"/>
    <property type="evidence" value="ECO:0007669"/>
    <property type="project" value="TreeGrafter"/>
</dbReference>
<feature type="compositionally biased region" description="Low complexity" evidence="13">
    <location>
        <begin position="8"/>
        <end position="48"/>
    </location>
</feature>
<feature type="region of interest" description="Disordered" evidence="13">
    <location>
        <begin position="531"/>
        <end position="580"/>
    </location>
</feature>
<feature type="compositionally biased region" description="Basic and acidic residues" evidence="13">
    <location>
        <begin position="531"/>
        <end position="548"/>
    </location>
</feature>
<evidence type="ECO:0000256" key="5">
    <source>
        <dbReference type="ARBA" id="ARBA00022771"/>
    </source>
</evidence>
<feature type="region of interest" description="Disordered" evidence="13">
    <location>
        <begin position="1"/>
        <end position="48"/>
    </location>
</feature>
<evidence type="ECO:0000256" key="1">
    <source>
        <dbReference type="ARBA" id="ARBA00004123"/>
    </source>
</evidence>
<keyword evidence="3" id="KW-0479">Metal-binding</keyword>
<dbReference type="FunFam" id="3.30.160.60:FF:000458">
    <property type="entry name" value="pH-response transcription factor pacC/RIM101"/>
    <property type="match status" value="1"/>
</dbReference>
<comment type="caution">
    <text evidence="15">The sequence shown here is derived from an EMBL/GenBank/DDBJ whole genome shotgun (WGS) entry which is preliminary data.</text>
</comment>
<dbReference type="PROSITE" id="PS00028">
    <property type="entry name" value="ZINC_FINGER_C2H2_1"/>
    <property type="match status" value="2"/>
</dbReference>
<evidence type="ECO:0000256" key="8">
    <source>
        <dbReference type="ARBA" id="ARBA00023242"/>
    </source>
</evidence>
<feature type="region of interest" description="Disordered" evidence="13">
    <location>
        <begin position="611"/>
        <end position="690"/>
    </location>
</feature>
<evidence type="ECO:0000256" key="13">
    <source>
        <dbReference type="SAM" id="MobiDB-lite"/>
    </source>
</evidence>
<keyword evidence="8" id="KW-0539">Nucleus</keyword>
<feature type="region of interest" description="Disordered" evidence="13">
    <location>
        <begin position="395"/>
        <end position="509"/>
    </location>
</feature>
<comment type="subcellular location">
    <subcellularLocation>
        <location evidence="1">Nucleus</location>
    </subcellularLocation>
</comment>
<name>A0A0F4YNH5_RASE3</name>
<dbReference type="GO" id="GO:0008270">
    <property type="term" value="F:zinc ion binding"/>
    <property type="evidence" value="ECO:0007669"/>
    <property type="project" value="UniProtKB-KW"/>
</dbReference>
<keyword evidence="2" id="KW-0678">Repressor</keyword>
<sequence>MTEPSLNASSAPATSAAQSQPPASQAPVLQNNQQYQSQSQASEQQPAQVTATTAAQAAAAAAAAVAAVGNNQNGHGVQNNPPATEELACMWQGCTERFSTAEALYEHVCERHVGRKSTNNLNLTCQWGTCRTTTVKRDHITSHIRVHVPLKPHKCDLCGKAFKRPQDLKKHVKTHADDSVLMRSPEPGARSHDVQFGGMVNNTKGFSTGTHYFEPLNPVHAGQGYHQGPPQYYQGGQHQQPPNPSYGNVFYTLNQGENQSSYESRKRTYEAVNEFFGDTKRRQFDPTSYAAIGQRLAGLQGLQLPLSGGPSPDLGLQGAVGVSSAGGYGPTALAAPAYHLPPMSNARTKSDLIELDRMLDTIHTTVYENDDHLAAAGVAQPGATYIPQRVAYGATQSPPVQLPSSHATATTSATNATSAATMAPTTAHSPASATPALTPPSSAQSYTSGRSPASFSHRTTPPHHEAATPVYPRLPSTTMSEGISNGYSTTSGAAPPSTLSSSFDYDDQRRRYAGGNLTRSRAEEYSRLQMDHVSGEESQTKEHGEHGQSEAISSSLIDPALHRSNSPDPEVAQRTAQAATEAAKRAEEQWLENVRILEQLRAYIKDRLARGDYEEDDEPQQQSTERPGSASTPAERRMSTEAAGDDRREATPTAAKPDEPQTGKVEAGKAEESAGLYPTLKGVEDEAKNE</sequence>
<evidence type="ECO:0000256" key="9">
    <source>
        <dbReference type="ARBA" id="ARBA00038089"/>
    </source>
</evidence>
<dbReference type="EMBL" id="LASV01000332">
    <property type="protein sequence ID" value="KKA19640.1"/>
    <property type="molecule type" value="Genomic_DNA"/>
</dbReference>
<dbReference type="PROSITE" id="PS50157">
    <property type="entry name" value="ZINC_FINGER_C2H2_2"/>
    <property type="match status" value="3"/>
</dbReference>
<dbReference type="AlphaFoldDB" id="A0A0F4YNH5"/>
<evidence type="ECO:0000259" key="14">
    <source>
        <dbReference type="PROSITE" id="PS50157"/>
    </source>
</evidence>
<evidence type="ECO:0000256" key="7">
    <source>
        <dbReference type="ARBA" id="ARBA00023159"/>
    </source>
</evidence>
<dbReference type="InterPro" id="IPR050806">
    <property type="entry name" value="pacC/RIM101"/>
</dbReference>
<dbReference type="InterPro" id="IPR036236">
    <property type="entry name" value="Znf_C2H2_sf"/>
</dbReference>
<feature type="domain" description="C2H2-type" evidence="14">
    <location>
        <begin position="87"/>
        <end position="117"/>
    </location>
</feature>
<dbReference type="GeneID" id="25318693"/>
<dbReference type="InterPro" id="IPR013087">
    <property type="entry name" value="Znf_C2H2_type"/>
</dbReference>
<feature type="compositionally biased region" description="Polar residues" evidence="13">
    <location>
        <begin position="444"/>
        <end position="459"/>
    </location>
</feature>
<comment type="function">
    <text evidence="11">Transcription factor that mediates regulation of both acid- and alkaline-expressed genes in response to ambient pH. At alkaline ambient pH, activates transcription of alkaline-expressed genes (including pacC itself) and represses transcription of acid-expressed genes.</text>
</comment>
<dbReference type="Pfam" id="PF00096">
    <property type="entry name" value="zf-C2H2"/>
    <property type="match status" value="1"/>
</dbReference>
<feature type="compositionally biased region" description="Polar residues" evidence="13">
    <location>
        <begin position="620"/>
        <end position="632"/>
    </location>
</feature>
<keyword evidence="5 12" id="KW-0863">Zinc-finger</keyword>
<protein>
    <recommendedName>
        <fullName evidence="10">pH-response transcription factor pacC/RIM101</fullName>
    </recommendedName>
</protein>
<organism evidence="15 16">
    <name type="scientific">Rasamsonia emersonii (strain ATCC 16479 / CBS 393.64 / IMI 116815)</name>
    <dbReference type="NCBI Taxonomy" id="1408163"/>
    <lineage>
        <taxon>Eukaryota</taxon>
        <taxon>Fungi</taxon>
        <taxon>Dikarya</taxon>
        <taxon>Ascomycota</taxon>
        <taxon>Pezizomycotina</taxon>
        <taxon>Eurotiomycetes</taxon>
        <taxon>Eurotiomycetidae</taxon>
        <taxon>Eurotiales</taxon>
        <taxon>Trichocomaceae</taxon>
        <taxon>Rasamsonia</taxon>
    </lineage>
</organism>
<evidence type="ECO:0000256" key="12">
    <source>
        <dbReference type="PROSITE-ProRule" id="PRU00042"/>
    </source>
</evidence>
<feature type="domain" description="C2H2-type" evidence="14">
    <location>
        <begin position="123"/>
        <end position="152"/>
    </location>
</feature>
<dbReference type="Gene3D" id="3.30.160.60">
    <property type="entry name" value="Classic Zinc Finger"/>
    <property type="match status" value="2"/>
</dbReference>
<dbReference type="SUPFAM" id="SSF57667">
    <property type="entry name" value="beta-beta-alpha zinc fingers"/>
    <property type="match status" value="2"/>
</dbReference>
<feature type="compositionally biased region" description="Low complexity" evidence="13">
    <location>
        <begin position="403"/>
        <end position="443"/>
    </location>
</feature>
<proteinExistence type="inferred from homology"/>
<feature type="compositionally biased region" description="Polar residues" evidence="13">
    <location>
        <begin position="475"/>
        <end position="503"/>
    </location>
</feature>
<feature type="compositionally biased region" description="Basic and acidic residues" evidence="13">
    <location>
        <begin position="634"/>
        <end position="672"/>
    </location>
</feature>
<evidence type="ECO:0000256" key="4">
    <source>
        <dbReference type="ARBA" id="ARBA00022737"/>
    </source>
</evidence>
<keyword evidence="4" id="KW-0677">Repeat</keyword>
<dbReference type="PANTHER" id="PTHR47257:SF1">
    <property type="entry name" value="PH-RESPONSE TRANSCRIPTION FACTOR PACC_RIM101"/>
    <property type="match status" value="1"/>
</dbReference>
<dbReference type="FunFam" id="3.30.160.60:FF:001875">
    <property type="entry name" value="pH-response transcription factor pacC/RIM101"/>
    <property type="match status" value="1"/>
</dbReference>
<evidence type="ECO:0000256" key="10">
    <source>
        <dbReference type="ARBA" id="ARBA00039490"/>
    </source>
</evidence>
<evidence type="ECO:0000313" key="15">
    <source>
        <dbReference type="EMBL" id="KKA19640.1"/>
    </source>
</evidence>
<dbReference type="STRING" id="1408163.A0A0F4YNH5"/>
<dbReference type="PANTHER" id="PTHR47257">
    <property type="entry name" value="PH-RESPONSE TRANSCRIPTION FACTOR PACC/RIM101"/>
    <property type="match status" value="1"/>
</dbReference>
<keyword evidence="16" id="KW-1185">Reference proteome</keyword>
<gene>
    <name evidence="15" type="ORF">T310_6391</name>
</gene>
<dbReference type="SMART" id="SM00355">
    <property type="entry name" value="ZnF_C2H2"/>
    <property type="match status" value="3"/>
</dbReference>
<dbReference type="RefSeq" id="XP_013326252.1">
    <property type="nucleotide sequence ID" value="XM_013470798.1"/>
</dbReference>
<dbReference type="Proteomes" id="UP000053958">
    <property type="component" value="Unassembled WGS sequence"/>
</dbReference>
<reference evidence="15 16" key="1">
    <citation type="submission" date="2015-04" db="EMBL/GenBank/DDBJ databases">
        <authorList>
            <person name="Heijne W.H."/>
            <person name="Fedorova N.D."/>
            <person name="Nierman W.C."/>
            <person name="Vollebregt A.W."/>
            <person name="Zhao Z."/>
            <person name="Wu L."/>
            <person name="Kumar M."/>
            <person name="Stam H."/>
            <person name="van den Berg M.A."/>
            <person name="Pel H.J."/>
        </authorList>
    </citation>
    <scope>NUCLEOTIDE SEQUENCE [LARGE SCALE GENOMIC DNA]</scope>
    <source>
        <strain evidence="15 16">CBS 393.64</strain>
    </source>
</reference>
<evidence type="ECO:0000256" key="3">
    <source>
        <dbReference type="ARBA" id="ARBA00022723"/>
    </source>
</evidence>
<feature type="domain" description="C2H2-type" evidence="14">
    <location>
        <begin position="153"/>
        <end position="180"/>
    </location>
</feature>